<dbReference type="PANTHER" id="PTHR23502">
    <property type="entry name" value="MAJOR FACILITATOR SUPERFAMILY"/>
    <property type="match status" value="1"/>
</dbReference>
<keyword evidence="6 8" id="KW-1133">Transmembrane helix</keyword>
<feature type="transmembrane region" description="Helical" evidence="8">
    <location>
        <begin position="147"/>
        <end position="170"/>
    </location>
</feature>
<keyword evidence="3" id="KW-0813">Transport</keyword>
<dbReference type="GO" id="GO:0042910">
    <property type="term" value="F:xenobiotic transmembrane transporter activity"/>
    <property type="evidence" value="ECO:0007669"/>
    <property type="project" value="InterPro"/>
</dbReference>
<evidence type="ECO:0000256" key="2">
    <source>
        <dbReference type="ARBA" id="ARBA00006236"/>
    </source>
</evidence>
<feature type="transmembrane region" description="Helical" evidence="8">
    <location>
        <begin position="20"/>
        <end position="37"/>
    </location>
</feature>
<dbReference type="InterPro" id="IPR020846">
    <property type="entry name" value="MFS_dom"/>
</dbReference>
<keyword evidence="7 8" id="KW-0472">Membrane</keyword>
<feature type="transmembrane region" description="Helical" evidence="8">
    <location>
        <begin position="89"/>
        <end position="108"/>
    </location>
</feature>
<evidence type="ECO:0000256" key="3">
    <source>
        <dbReference type="ARBA" id="ARBA00022448"/>
    </source>
</evidence>
<feature type="transmembrane region" description="Helical" evidence="8">
    <location>
        <begin position="114"/>
        <end position="135"/>
    </location>
</feature>
<evidence type="ECO:0000256" key="4">
    <source>
        <dbReference type="ARBA" id="ARBA00022475"/>
    </source>
</evidence>
<dbReference type="NCBIfam" id="TIGR00710">
    <property type="entry name" value="efflux_Bcr_CflA"/>
    <property type="match status" value="1"/>
</dbReference>
<dbReference type="PROSITE" id="PS50850">
    <property type="entry name" value="MFS"/>
    <property type="match status" value="1"/>
</dbReference>
<feature type="transmembrane region" description="Helical" evidence="8">
    <location>
        <begin position="294"/>
        <end position="314"/>
    </location>
</feature>
<dbReference type="Pfam" id="PF07690">
    <property type="entry name" value="MFS_1"/>
    <property type="match status" value="1"/>
</dbReference>
<dbReference type="InterPro" id="IPR011701">
    <property type="entry name" value="MFS"/>
</dbReference>
<dbReference type="SUPFAM" id="SSF103473">
    <property type="entry name" value="MFS general substrate transporter"/>
    <property type="match status" value="1"/>
</dbReference>
<feature type="transmembrane region" description="Helical" evidence="8">
    <location>
        <begin position="176"/>
        <end position="198"/>
    </location>
</feature>
<keyword evidence="5 8" id="KW-0812">Transmembrane</keyword>
<protein>
    <submittedName>
        <fullName evidence="10">Unannotated protein</fullName>
    </submittedName>
</protein>
<dbReference type="PANTHER" id="PTHR23502:SF132">
    <property type="entry name" value="POLYAMINE TRANSPORTER 2-RELATED"/>
    <property type="match status" value="1"/>
</dbReference>
<evidence type="ECO:0000313" key="10">
    <source>
        <dbReference type="EMBL" id="CAB4623532.1"/>
    </source>
</evidence>
<dbReference type="GO" id="GO:1990961">
    <property type="term" value="P:xenobiotic detoxification by transmembrane export across the plasma membrane"/>
    <property type="evidence" value="ECO:0007669"/>
    <property type="project" value="InterPro"/>
</dbReference>
<comment type="similarity">
    <text evidence="2">Belongs to the major facilitator superfamily. Bcr/CmlA family.</text>
</comment>
<evidence type="ECO:0000256" key="6">
    <source>
        <dbReference type="ARBA" id="ARBA00022989"/>
    </source>
</evidence>
<reference evidence="10" key="1">
    <citation type="submission" date="2020-05" db="EMBL/GenBank/DDBJ databases">
        <authorList>
            <person name="Chiriac C."/>
            <person name="Salcher M."/>
            <person name="Ghai R."/>
            <person name="Kavagutti S V."/>
        </authorList>
    </citation>
    <scope>NUCLEOTIDE SEQUENCE</scope>
</reference>
<dbReference type="EMBL" id="CAEZVB010000046">
    <property type="protein sequence ID" value="CAB4623532.1"/>
    <property type="molecule type" value="Genomic_DNA"/>
</dbReference>
<feature type="transmembrane region" description="Helical" evidence="8">
    <location>
        <begin position="381"/>
        <end position="403"/>
    </location>
</feature>
<organism evidence="10">
    <name type="scientific">freshwater metagenome</name>
    <dbReference type="NCBI Taxonomy" id="449393"/>
    <lineage>
        <taxon>unclassified sequences</taxon>
        <taxon>metagenomes</taxon>
        <taxon>ecological metagenomes</taxon>
    </lineage>
</organism>
<feature type="transmembrane region" description="Helical" evidence="8">
    <location>
        <begin position="262"/>
        <end position="282"/>
    </location>
</feature>
<feature type="transmembrane region" description="Helical" evidence="8">
    <location>
        <begin position="349"/>
        <end position="369"/>
    </location>
</feature>
<name>A0A6J6IAD4_9ZZZZ</name>
<feature type="transmembrane region" description="Helical" evidence="8">
    <location>
        <begin position="57"/>
        <end position="77"/>
    </location>
</feature>
<gene>
    <name evidence="10" type="ORF">UFOPK1908_01008</name>
</gene>
<feature type="domain" description="Major facilitator superfamily (MFS) profile" evidence="9">
    <location>
        <begin position="23"/>
        <end position="408"/>
    </location>
</feature>
<dbReference type="GO" id="GO:0005886">
    <property type="term" value="C:plasma membrane"/>
    <property type="evidence" value="ECO:0007669"/>
    <property type="project" value="UniProtKB-SubCell"/>
</dbReference>
<dbReference type="AlphaFoldDB" id="A0A6J6IAD4"/>
<keyword evidence="4" id="KW-1003">Cell membrane</keyword>
<evidence type="ECO:0000259" key="9">
    <source>
        <dbReference type="PROSITE" id="PS50850"/>
    </source>
</evidence>
<comment type="subcellular location">
    <subcellularLocation>
        <location evidence="1">Cell membrane</location>
        <topology evidence="1">Multi-pass membrane protein</topology>
    </subcellularLocation>
</comment>
<evidence type="ECO:0000256" key="5">
    <source>
        <dbReference type="ARBA" id="ARBA00022692"/>
    </source>
</evidence>
<evidence type="ECO:0000256" key="8">
    <source>
        <dbReference type="SAM" id="Phobius"/>
    </source>
</evidence>
<dbReference type="Gene3D" id="1.20.1720.10">
    <property type="entry name" value="Multidrug resistance protein D"/>
    <property type="match status" value="1"/>
</dbReference>
<proteinExistence type="inferred from homology"/>
<sequence>MTATHPSSEAFEHGLSPKRLWLLIITIAAMSAFAPLATDVYLPAFPQLTSEFNATDAAAQLTLTASFLGIMIGQLVFGPMSDSWGRRRLVLLTSIVTIFATLACAFAPSMGFLIGSRLVLGILGGGGIVIGRAVAADIVKGPEAARFFSVLMSITMIAPLVGPIVGGVLLDLTNTWRSSFFFLAVFCALIVVGIAFFIPETLPKERRHTGGLSELGRGAASMMRDRIFLGYAITQIFAFGALFAYLASSSFLFQEKFGMSPTMYSLTFSGIATAIIAVGFWNRKAVLTHSVRGILMWSLGLSAIGSILLLPIMASSAASLWLIIPILLVVIGTRATIAANAMALALERALYVGTASAILGALTFGGAIIDVPLLALLPFDTGVTMAVTMAICSVLAFASAAFMTREKSA</sequence>
<dbReference type="InterPro" id="IPR004812">
    <property type="entry name" value="Efflux_drug-R_Bcr/CmlA"/>
</dbReference>
<accession>A0A6J6IAD4</accession>
<evidence type="ECO:0000256" key="1">
    <source>
        <dbReference type="ARBA" id="ARBA00004651"/>
    </source>
</evidence>
<dbReference type="CDD" id="cd17320">
    <property type="entry name" value="MFS_MdfA_MDR_like"/>
    <property type="match status" value="1"/>
</dbReference>
<dbReference type="InterPro" id="IPR036259">
    <property type="entry name" value="MFS_trans_sf"/>
</dbReference>
<feature type="transmembrane region" description="Helical" evidence="8">
    <location>
        <begin position="227"/>
        <end position="247"/>
    </location>
</feature>
<evidence type="ECO:0000256" key="7">
    <source>
        <dbReference type="ARBA" id="ARBA00023136"/>
    </source>
</evidence>
<feature type="transmembrane region" description="Helical" evidence="8">
    <location>
        <begin position="320"/>
        <end position="337"/>
    </location>
</feature>